<dbReference type="PIRSF" id="PIRSF000705">
    <property type="entry name" value="DNK"/>
    <property type="match status" value="1"/>
</dbReference>
<dbReference type="InterPro" id="IPR050566">
    <property type="entry name" value="Deoxyribonucleoside_kinase"/>
</dbReference>
<keyword evidence="4" id="KW-1185">Reference proteome</keyword>
<sequence>MDETMLLIAGTIGAGKSSLTDMLSQEMNSRPFYENVDDNEVLPLFYSNPEKYTFLLQIFFLNKRFLAMKDALQQADNVLDRSIYEDSLLFHLNADLGRVSQEEVLQYDNLLDTMLKELEHTAPKKRPDLLVHIKVSFDVMLERIEKRGRDYEQIAANPELFDYYRMVNERYEKWYDSFEICPKIQIDGDRYDFVADPQAAEAVIKQIKEETNKLNLLEFQNSNYYSKETIEKGIF</sequence>
<proteinExistence type="inferred from homology"/>
<dbReference type="Pfam" id="PF01712">
    <property type="entry name" value="dNK"/>
    <property type="match status" value="1"/>
</dbReference>
<dbReference type="RefSeq" id="WP_207108174.1">
    <property type="nucleotide sequence ID" value="NZ_JAFLVR010000020.1"/>
</dbReference>
<reference evidence="3 4" key="1">
    <citation type="submission" date="2021-03" db="EMBL/GenBank/DDBJ databases">
        <title>Enterococcal diversity collection.</title>
        <authorList>
            <person name="Gilmore M.S."/>
            <person name="Schwartzman J."/>
            <person name="Van Tyne D."/>
            <person name="Martin M."/>
            <person name="Earl A.M."/>
            <person name="Manson A.L."/>
            <person name="Straub T."/>
            <person name="Salamzade R."/>
            <person name="Saavedra J."/>
            <person name="Lebreton F."/>
            <person name="Prichula J."/>
            <person name="Schaufler K."/>
            <person name="Gaca A."/>
            <person name="Sgardioli B."/>
            <person name="Wagenaar J."/>
            <person name="Strong T."/>
        </authorList>
    </citation>
    <scope>NUCLEOTIDE SEQUENCE [LARGE SCALE GENOMIC DNA]</scope>
    <source>
        <strain evidence="3 4">MJM16</strain>
    </source>
</reference>
<dbReference type="InterPro" id="IPR002624">
    <property type="entry name" value="DCK/DGK"/>
</dbReference>
<dbReference type="Gene3D" id="3.40.50.300">
    <property type="entry name" value="P-loop containing nucleotide triphosphate hydrolases"/>
    <property type="match status" value="1"/>
</dbReference>
<gene>
    <name evidence="3" type="ORF">JZO85_08990</name>
</gene>
<evidence type="ECO:0000259" key="2">
    <source>
        <dbReference type="Pfam" id="PF01712"/>
    </source>
</evidence>
<dbReference type="Proteomes" id="UP000664495">
    <property type="component" value="Unassembled WGS sequence"/>
</dbReference>
<keyword evidence="3" id="KW-0418">Kinase</keyword>
<dbReference type="GO" id="GO:0016301">
    <property type="term" value="F:kinase activity"/>
    <property type="evidence" value="ECO:0007669"/>
    <property type="project" value="UniProtKB-KW"/>
</dbReference>
<dbReference type="PANTHER" id="PTHR10513">
    <property type="entry name" value="DEOXYNUCLEOSIDE KINASE"/>
    <property type="match status" value="1"/>
</dbReference>
<organism evidence="3 4">
    <name type="scientific">Candidatus Enterococcus murrayae</name>
    <dbReference type="NCBI Taxonomy" id="2815321"/>
    <lineage>
        <taxon>Bacteria</taxon>
        <taxon>Bacillati</taxon>
        <taxon>Bacillota</taxon>
        <taxon>Bacilli</taxon>
        <taxon>Lactobacillales</taxon>
        <taxon>Enterococcaceae</taxon>
        <taxon>Enterococcus</taxon>
    </lineage>
</organism>
<dbReference type="InterPro" id="IPR031314">
    <property type="entry name" value="DNK_dom"/>
</dbReference>
<accession>A0ABS3HIK1</accession>
<dbReference type="SUPFAM" id="SSF52540">
    <property type="entry name" value="P-loop containing nucleoside triphosphate hydrolases"/>
    <property type="match status" value="1"/>
</dbReference>
<name>A0ABS3HIK1_9ENTE</name>
<comment type="caution">
    <text evidence="3">The sequence shown here is derived from an EMBL/GenBank/DDBJ whole genome shotgun (WGS) entry which is preliminary data.</text>
</comment>
<comment type="similarity">
    <text evidence="1">Belongs to the DCK/DGK family.</text>
</comment>
<protein>
    <submittedName>
        <fullName evidence="3">Deoxynucleoside kinase</fullName>
    </submittedName>
</protein>
<evidence type="ECO:0000313" key="3">
    <source>
        <dbReference type="EMBL" id="MBO0452403.1"/>
    </source>
</evidence>
<feature type="domain" description="Deoxynucleoside kinase" evidence="2">
    <location>
        <begin position="7"/>
        <end position="209"/>
    </location>
</feature>
<keyword evidence="3" id="KW-0808">Transferase</keyword>
<evidence type="ECO:0000256" key="1">
    <source>
        <dbReference type="ARBA" id="ARBA00007420"/>
    </source>
</evidence>
<dbReference type="InterPro" id="IPR027417">
    <property type="entry name" value="P-loop_NTPase"/>
</dbReference>
<dbReference type="CDD" id="cd01673">
    <property type="entry name" value="dNK"/>
    <property type="match status" value="1"/>
</dbReference>
<dbReference type="EMBL" id="JAFLVR010000020">
    <property type="protein sequence ID" value="MBO0452403.1"/>
    <property type="molecule type" value="Genomic_DNA"/>
</dbReference>
<evidence type="ECO:0000313" key="4">
    <source>
        <dbReference type="Proteomes" id="UP000664495"/>
    </source>
</evidence>
<dbReference type="PANTHER" id="PTHR10513:SF35">
    <property type="entry name" value="DEOXYADENOSINE KINASE"/>
    <property type="match status" value="1"/>
</dbReference>